<evidence type="ECO:0000313" key="4">
    <source>
        <dbReference type="EMBL" id="KIM99372.1"/>
    </source>
</evidence>
<evidence type="ECO:0000259" key="3">
    <source>
        <dbReference type="PROSITE" id="PS50048"/>
    </source>
</evidence>
<dbReference type="PANTHER" id="PTHR38791">
    <property type="entry name" value="ZN(II)2CYS6 TRANSCRIPTION FACTOR (EUROFUNG)-RELATED-RELATED"/>
    <property type="match status" value="1"/>
</dbReference>
<dbReference type="OrthoDB" id="4314040at2759"/>
<dbReference type="CDD" id="cd00067">
    <property type="entry name" value="GAL4"/>
    <property type="match status" value="1"/>
</dbReference>
<dbReference type="Pfam" id="PF11951">
    <property type="entry name" value="Fungal_trans_2"/>
    <property type="match status" value="1"/>
</dbReference>
<feature type="domain" description="Zn(2)-C6 fungal-type" evidence="3">
    <location>
        <begin position="10"/>
        <end position="38"/>
    </location>
</feature>
<proteinExistence type="predicted"/>
<dbReference type="STRING" id="913774.A0A0C3DBQ3"/>
<protein>
    <recommendedName>
        <fullName evidence="3">Zn(2)-C6 fungal-type domain-containing protein</fullName>
    </recommendedName>
</protein>
<feature type="region of interest" description="Disordered" evidence="2">
    <location>
        <begin position="60"/>
        <end position="91"/>
    </location>
</feature>
<feature type="compositionally biased region" description="Basic and acidic residues" evidence="2">
    <location>
        <begin position="70"/>
        <end position="79"/>
    </location>
</feature>
<keyword evidence="1" id="KW-0539">Nucleus</keyword>
<dbReference type="InterPro" id="IPR053175">
    <property type="entry name" value="DHMBA_Reg_Transcription_Factor"/>
</dbReference>
<dbReference type="AlphaFoldDB" id="A0A0C3DBQ3"/>
<dbReference type="InterPro" id="IPR036864">
    <property type="entry name" value="Zn2-C6_fun-type_DNA-bd_sf"/>
</dbReference>
<reference evidence="5" key="2">
    <citation type="submission" date="2015-01" db="EMBL/GenBank/DDBJ databases">
        <title>Evolutionary Origins and Diversification of the Mycorrhizal Mutualists.</title>
        <authorList>
            <consortium name="DOE Joint Genome Institute"/>
            <consortium name="Mycorrhizal Genomics Consortium"/>
            <person name="Kohler A."/>
            <person name="Kuo A."/>
            <person name="Nagy L.G."/>
            <person name="Floudas D."/>
            <person name="Copeland A."/>
            <person name="Barry K.W."/>
            <person name="Cichocki N."/>
            <person name="Veneault-Fourrey C."/>
            <person name="LaButti K."/>
            <person name="Lindquist E.A."/>
            <person name="Lipzen A."/>
            <person name="Lundell T."/>
            <person name="Morin E."/>
            <person name="Murat C."/>
            <person name="Riley R."/>
            <person name="Ohm R."/>
            <person name="Sun H."/>
            <person name="Tunlid A."/>
            <person name="Henrissat B."/>
            <person name="Grigoriev I.V."/>
            <person name="Hibbett D.S."/>
            <person name="Martin F."/>
        </authorList>
    </citation>
    <scope>NUCLEOTIDE SEQUENCE [LARGE SCALE GENOMIC DNA]</scope>
    <source>
        <strain evidence="5">Zn</strain>
    </source>
</reference>
<sequence>MVFCGKPSRGCATCRAKKKKCDAAVPACSLCRRTGSKCPGYRDQLSLSFRDQSQCVIEKVRGSSGKKRHSTDEVAEKSKVSATPDLTHDQRGPEALSSVIISIGAAGISNIRKDPDIMRAAQEIYSSTLQYTQDLLEDSSQIQKDQTILVVLLLALYENITCCTPQSMRSWSRHVRGATALLSLRGQDSLSDIALLGLFLHLRQQIVSNSNDLAANTMELITMKITDCLQRKAPTPQIVVDWSCKVKGLVSGPKLWENSLEDISIRLCDLRSSIKQGSIDNDEAIRLAATLDEDLEAWLSKVPEYFSYSKIYDFENPEDVFFGCYHVYSETRVVSVWNHYRSLRIITNEVIIDAIYSSGNATSHEVQRRSSEQLLNKLTADICGSVPPFLGYRNGQKNAPVMIGTLLLWPLYTCAAQNYASPVARDWIILQLDKIGEVMGIRLATSLARVLRTRGEVTVWSRIETEEERTLIQEVEWDSCEEW</sequence>
<dbReference type="PROSITE" id="PS00463">
    <property type="entry name" value="ZN2_CY6_FUNGAL_1"/>
    <property type="match status" value="1"/>
</dbReference>
<dbReference type="InParanoid" id="A0A0C3DBQ3"/>
<name>A0A0C3DBQ3_OIDMZ</name>
<dbReference type="PROSITE" id="PS50048">
    <property type="entry name" value="ZN2_CY6_FUNGAL_2"/>
    <property type="match status" value="1"/>
</dbReference>
<dbReference type="InterPro" id="IPR021858">
    <property type="entry name" value="Fun_TF"/>
</dbReference>
<keyword evidence="5" id="KW-1185">Reference proteome</keyword>
<dbReference type="HOGENOM" id="CLU_013866_5_1_1"/>
<dbReference type="Gene3D" id="4.10.240.10">
    <property type="entry name" value="Zn(2)-C6 fungal-type DNA-binding domain"/>
    <property type="match status" value="1"/>
</dbReference>
<dbReference type="SUPFAM" id="SSF57701">
    <property type="entry name" value="Zn2/Cys6 DNA-binding domain"/>
    <property type="match status" value="1"/>
</dbReference>
<evidence type="ECO:0000313" key="5">
    <source>
        <dbReference type="Proteomes" id="UP000054321"/>
    </source>
</evidence>
<evidence type="ECO:0000256" key="2">
    <source>
        <dbReference type="SAM" id="MobiDB-lite"/>
    </source>
</evidence>
<dbReference type="Proteomes" id="UP000054321">
    <property type="component" value="Unassembled WGS sequence"/>
</dbReference>
<dbReference type="PANTHER" id="PTHR38791:SF5">
    <property type="entry name" value="TRANSCRIPTION FACTOR DBAG-RELATED"/>
    <property type="match status" value="1"/>
</dbReference>
<reference evidence="4 5" key="1">
    <citation type="submission" date="2014-04" db="EMBL/GenBank/DDBJ databases">
        <authorList>
            <consortium name="DOE Joint Genome Institute"/>
            <person name="Kuo A."/>
            <person name="Martino E."/>
            <person name="Perotto S."/>
            <person name="Kohler A."/>
            <person name="Nagy L.G."/>
            <person name="Floudas D."/>
            <person name="Copeland A."/>
            <person name="Barry K.W."/>
            <person name="Cichocki N."/>
            <person name="Veneault-Fourrey C."/>
            <person name="LaButti K."/>
            <person name="Lindquist E.A."/>
            <person name="Lipzen A."/>
            <person name="Lundell T."/>
            <person name="Morin E."/>
            <person name="Murat C."/>
            <person name="Sun H."/>
            <person name="Tunlid A."/>
            <person name="Henrissat B."/>
            <person name="Grigoriev I.V."/>
            <person name="Hibbett D.S."/>
            <person name="Martin F."/>
            <person name="Nordberg H.P."/>
            <person name="Cantor M.N."/>
            <person name="Hua S.X."/>
        </authorList>
    </citation>
    <scope>NUCLEOTIDE SEQUENCE [LARGE SCALE GENOMIC DNA]</scope>
    <source>
        <strain evidence="4 5">Zn</strain>
    </source>
</reference>
<dbReference type="SMART" id="SM00066">
    <property type="entry name" value="GAL4"/>
    <property type="match status" value="1"/>
</dbReference>
<dbReference type="GO" id="GO:0008270">
    <property type="term" value="F:zinc ion binding"/>
    <property type="evidence" value="ECO:0007669"/>
    <property type="project" value="InterPro"/>
</dbReference>
<gene>
    <name evidence="4" type="ORF">OIDMADRAFT_166978</name>
</gene>
<dbReference type="EMBL" id="KN832879">
    <property type="protein sequence ID" value="KIM99372.1"/>
    <property type="molecule type" value="Genomic_DNA"/>
</dbReference>
<accession>A0A0C3DBQ3</accession>
<evidence type="ECO:0000256" key="1">
    <source>
        <dbReference type="ARBA" id="ARBA00023242"/>
    </source>
</evidence>
<organism evidence="4 5">
    <name type="scientific">Oidiodendron maius (strain Zn)</name>
    <dbReference type="NCBI Taxonomy" id="913774"/>
    <lineage>
        <taxon>Eukaryota</taxon>
        <taxon>Fungi</taxon>
        <taxon>Dikarya</taxon>
        <taxon>Ascomycota</taxon>
        <taxon>Pezizomycotina</taxon>
        <taxon>Leotiomycetes</taxon>
        <taxon>Leotiomycetes incertae sedis</taxon>
        <taxon>Myxotrichaceae</taxon>
        <taxon>Oidiodendron</taxon>
    </lineage>
</organism>
<dbReference type="Pfam" id="PF00172">
    <property type="entry name" value="Zn_clus"/>
    <property type="match status" value="1"/>
</dbReference>
<dbReference type="GO" id="GO:0000981">
    <property type="term" value="F:DNA-binding transcription factor activity, RNA polymerase II-specific"/>
    <property type="evidence" value="ECO:0007669"/>
    <property type="project" value="InterPro"/>
</dbReference>
<dbReference type="InterPro" id="IPR001138">
    <property type="entry name" value="Zn2Cys6_DnaBD"/>
</dbReference>